<organism evidence="2 3">
    <name type="scientific">Pseudopithomyces chartarum</name>
    <dbReference type="NCBI Taxonomy" id="1892770"/>
    <lineage>
        <taxon>Eukaryota</taxon>
        <taxon>Fungi</taxon>
        <taxon>Dikarya</taxon>
        <taxon>Ascomycota</taxon>
        <taxon>Pezizomycotina</taxon>
        <taxon>Dothideomycetes</taxon>
        <taxon>Pleosporomycetidae</taxon>
        <taxon>Pleosporales</taxon>
        <taxon>Massarineae</taxon>
        <taxon>Didymosphaeriaceae</taxon>
        <taxon>Pseudopithomyces</taxon>
    </lineage>
</organism>
<comment type="caution">
    <text evidence="2">The sequence shown here is derived from an EMBL/GenBank/DDBJ whole genome shotgun (WGS) entry which is preliminary data.</text>
</comment>
<proteinExistence type="predicted"/>
<reference evidence="2 3" key="1">
    <citation type="submission" date="2021-02" db="EMBL/GenBank/DDBJ databases">
        <title>Genome assembly of Pseudopithomyces chartarum.</title>
        <authorList>
            <person name="Jauregui R."/>
            <person name="Singh J."/>
            <person name="Voisey C."/>
        </authorList>
    </citation>
    <scope>NUCLEOTIDE SEQUENCE [LARGE SCALE GENOMIC DNA]</scope>
    <source>
        <strain evidence="2 3">AGR01</strain>
    </source>
</reference>
<evidence type="ECO:0000256" key="1">
    <source>
        <dbReference type="SAM" id="SignalP"/>
    </source>
</evidence>
<dbReference type="PANTHER" id="PTHR36578">
    <property type="entry name" value="CHROMOSOME 15, WHOLE GENOME SHOTGUN SEQUENCE"/>
    <property type="match status" value="1"/>
</dbReference>
<protein>
    <submittedName>
        <fullName evidence="2">Uncharacterized protein</fullName>
    </submittedName>
</protein>
<name>A0AAN6M2U9_9PLEO</name>
<sequence length="482" mass="50777">MRSTFAFIGAAALVAANPAPAPQNFDGAKVAAIPVTITRGAPVGVGPAQVTGAYNKAIAVATAEAAVAGATQAAAINKRSVEEKRTLCFLLPMFCRGKTAQPAPQPGYDTGSGYGTGSGYDTGSGYGTGSGYDTGSGYNVGSGNNKPSMTQAPTAVIPAPSVTPTNIVPSSCTPVDWTNTWAFTSDPACPTAIEVGTYCGFINPLDPCAPQPAAYGPPTTPDTPDAFKKNKVYHDMAQKAKTPAGYQQTFKDLGASVNANSYLAYKILESYDVAGCAAYCDETELCEGFNVYIERDPAWNPDQCSCQNPTSIAQYKCSIFGSGVDKEGAVNTGETRNDFEVVIVGSNGYEKKETTPAPPTGWKNPQNCDKKLHDEPKYCLGQQSFPGPFDASLCAAYAAKQNLVNVKAGLISSIIKSISSLFGYSPAKCVQFQAAEIMHNGAGWGTHCRLFTKQFEHKKASLDISVNAEWGCKKSFTFDLQI</sequence>
<evidence type="ECO:0000313" key="3">
    <source>
        <dbReference type="Proteomes" id="UP001280581"/>
    </source>
</evidence>
<dbReference type="EMBL" id="WVTA01000003">
    <property type="protein sequence ID" value="KAK3214723.1"/>
    <property type="molecule type" value="Genomic_DNA"/>
</dbReference>
<feature type="signal peptide" evidence="1">
    <location>
        <begin position="1"/>
        <end position="16"/>
    </location>
</feature>
<keyword evidence="3" id="KW-1185">Reference proteome</keyword>
<dbReference type="AlphaFoldDB" id="A0AAN6M2U9"/>
<dbReference type="Proteomes" id="UP001280581">
    <property type="component" value="Unassembled WGS sequence"/>
</dbReference>
<dbReference type="PANTHER" id="PTHR36578:SF1">
    <property type="entry name" value="APPLE DOMAIN-CONTAINING PROTEIN"/>
    <property type="match status" value="1"/>
</dbReference>
<keyword evidence="1" id="KW-0732">Signal</keyword>
<evidence type="ECO:0000313" key="2">
    <source>
        <dbReference type="EMBL" id="KAK3214723.1"/>
    </source>
</evidence>
<feature type="chain" id="PRO_5042968640" evidence="1">
    <location>
        <begin position="17"/>
        <end position="482"/>
    </location>
</feature>
<accession>A0AAN6M2U9</accession>
<gene>
    <name evidence="2" type="ORF">GRF29_19g1076765</name>
</gene>